<feature type="binding site" evidence="4">
    <location>
        <position position="109"/>
    </location>
    <ligand>
        <name>1-deoxy-D-xylulose 5-phosphate</name>
        <dbReference type="ChEBI" id="CHEBI:57792"/>
    </ligand>
</feature>
<dbReference type="HAMAP" id="MF_00279">
    <property type="entry name" value="PdxJ"/>
    <property type="match status" value="1"/>
</dbReference>
<comment type="catalytic activity">
    <reaction evidence="4">
        <text>3-amino-2-oxopropyl phosphate + 1-deoxy-D-xylulose 5-phosphate = pyridoxine 5'-phosphate + phosphate + 2 H2O + H(+)</text>
        <dbReference type="Rhea" id="RHEA:15265"/>
        <dbReference type="ChEBI" id="CHEBI:15377"/>
        <dbReference type="ChEBI" id="CHEBI:15378"/>
        <dbReference type="ChEBI" id="CHEBI:43474"/>
        <dbReference type="ChEBI" id="CHEBI:57279"/>
        <dbReference type="ChEBI" id="CHEBI:57792"/>
        <dbReference type="ChEBI" id="CHEBI:58589"/>
        <dbReference type="EC" id="2.6.99.2"/>
    </reaction>
</comment>
<feature type="active site" description="Proton acceptor" evidence="4">
    <location>
        <position position="52"/>
    </location>
</feature>
<feature type="binding site" evidence="4">
    <location>
        <position position="59"/>
    </location>
    <ligand>
        <name>1-deoxy-D-xylulose 5-phosphate</name>
        <dbReference type="ChEBI" id="CHEBI:57792"/>
    </ligand>
</feature>
<dbReference type="EMBL" id="JRYB01000001">
    <property type="protein sequence ID" value="OIJ41742.1"/>
    <property type="molecule type" value="Genomic_DNA"/>
</dbReference>
<gene>
    <name evidence="4 6" type="primary">pdxJ</name>
    <name evidence="6" type="ORF">LO55_3198</name>
</gene>
<dbReference type="GO" id="GO:0033856">
    <property type="term" value="F:pyridoxine 5'-phosphate synthase activity"/>
    <property type="evidence" value="ECO:0007669"/>
    <property type="project" value="UniProtKB-UniRule"/>
</dbReference>
<evidence type="ECO:0000256" key="3">
    <source>
        <dbReference type="ARBA" id="ARBA00023096"/>
    </source>
</evidence>
<proteinExistence type="inferred from homology"/>
<dbReference type="RefSeq" id="WP_071362186.1">
    <property type="nucleotide sequence ID" value="NZ_JRYB01000001.1"/>
</dbReference>
<comment type="subcellular location">
    <subcellularLocation>
        <location evidence="4">Cytoplasm</location>
    </subcellularLocation>
</comment>
<sequence length="259" mass="28192">MSFLQPAGQVIDLGVNIDHIATVRNARGTTYPDPLRAALLAEQAGADLITLHLREDRRHIKDADVLALRPLLATRMNLEAAVTREMIDFACQVKPQDVCLVPERREEVTTEGGLDVVRYYNEVEAAVKQLKEEGIRVSLFIDADARQIEAAAAVGATVIELHTGRYAEAEGDEVAHELERIKLGVHEGAKRGLRVNAGHGLHYTNVQPIAAIPDLHELNIGHAIVAHALFAGWENAVREMKAIMVAARLGVSYTAKAGA</sequence>
<keyword evidence="1 4" id="KW-0963">Cytoplasm</keyword>
<keyword evidence="2 4" id="KW-0808">Transferase</keyword>
<evidence type="ECO:0000256" key="4">
    <source>
        <dbReference type="HAMAP-Rule" id="MF_00279"/>
    </source>
</evidence>
<comment type="similarity">
    <text evidence="4">Belongs to the PNP synthase family.</text>
</comment>
<feature type="binding site" evidence="4">
    <location>
        <position position="200"/>
    </location>
    <ligand>
        <name>3-amino-2-oxopropyl phosphate</name>
        <dbReference type="ChEBI" id="CHEBI:57279"/>
    </ligand>
</feature>
<feature type="binding site" evidence="4">
    <location>
        <begin position="221"/>
        <end position="222"/>
    </location>
    <ligand>
        <name>3-amino-2-oxopropyl phosphate</name>
        <dbReference type="ChEBI" id="CHEBI:57279"/>
    </ligand>
</feature>
<dbReference type="NCBIfam" id="NF003624">
    <property type="entry name" value="PRK05265.1-2"/>
    <property type="match status" value="1"/>
</dbReference>
<dbReference type="SUPFAM" id="SSF63892">
    <property type="entry name" value="Pyridoxine 5'-phosphate synthase"/>
    <property type="match status" value="1"/>
</dbReference>
<feature type="site" description="Transition state stabilizer" evidence="4">
    <location>
        <position position="160"/>
    </location>
</feature>
<evidence type="ECO:0000313" key="7">
    <source>
        <dbReference type="Proteomes" id="UP000180246"/>
    </source>
</evidence>
<dbReference type="AlphaFoldDB" id="A0A1S2NBM5"/>
<dbReference type="InterPro" id="IPR004569">
    <property type="entry name" value="PyrdxlP_synth_PdxJ"/>
</dbReference>
<comment type="pathway">
    <text evidence="4">Cofactor biosynthesis; pyridoxine 5'-phosphate biosynthesis; pyridoxine 5'-phosphate from D-erythrose 4-phosphate: step 5/5.</text>
</comment>
<feature type="active site" description="Proton donor" evidence="4">
    <location>
        <position position="199"/>
    </location>
</feature>
<dbReference type="NCBIfam" id="NF003625">
    <property type="entry name" value="PRK05265.1-3"/>
    <property type="match status" value="1"/>
</dbReference>
<dbReference type="Gene3D" id="3.20.20.70">
    <property type="entry name" value="Aldolase class I"/>
    <property type="match status" value="1"/>
</dbReference>
<feature type="binding site" evidence="4">
    <location>
        <position position="16"/>
    </location>
    <ligand>
        <name>3-amino-2-oxopropyl phosphate</name>
        <dbReference type="ChEBI" id="CHEBI:57279"/>
    </ligand>
</feature>
<dbReference type="NCBIfam" id="TIGR00559">
    <property type="entry name" value="pdxJ"/>
    <property type="match status" value="1"/>
</dbReference>
<evidence type="ECO:0000256" key="2">
    <source>
        <dbReference type="ARBA" id="ARBA00022679"/>
    </source>
</evidence>
<dbReference type="EC" id="2.6.99.2" evidence="4 5"/>
<dbReference type="Pfam" id="PF03740">
    <property type="entry name" value="PdxJ"/>
    <property type="match status" value="1"/>
</dbReference>
<dbReference type="GO" id="GO:0005829">
    <property type="term" value="C:cytosol"/>
    <property type="evidence" value="ECO:0007669"/>
    <property type="project" value="TreeGrafter"/>
</dbReference>
<organism evidence="6 7">
    <name type="scientific">Massilia timonae</name>
    <dbReference type="NCBI Taxonomy" id="47229"/>
    <lineage>
        <taxon>Bacteria</taxon>
        <taxon>Pseudomonadati</taxon>
        <taxon>Pseudomonadota</taxon>
        <taxon>Betaproteobacteria</taxon>
        <taxon>Burkholderiales</taxon>
        <taxon>Oxalobacteraceae</taxon>
        <taxon>Telluria group</taxon>
        <taxon>Massilia</taxon>
    </lineage>
</organism>
<dbReference type="CDD" id="cd00003">
    <property type="entry name" value="PNPsynthase"/>
    <property type="match status" value="1"/>
</dbReference>
<evidence type="ECO:0000256" key="5">
    <source>
        <dbReference type="NCBIfam" id="TIGR00559"/>
    </source>
</evidence>
<evidence type="ECO:0000313" key="6">
    <source>
        <dbReference type="EMBL" id="OIJ41742.1"/>
    </source>
</evidence>
<feature type="binding site" evidence="4">
    <location>
        <position position="54"/>
    </location>
    <ligand>
        <name>1-deoxy-D-xylulose 5-phosphate</name>
        <dbReference type="ChEBI" id="CHEBI:57792"/>
    </ligand>
</feature>
<dbReference type="UniPathway" id="UPA00244">
    <property type="reaction ID" value="UER00313"/>
</dbReference>
<dbReference type="NCBIfam" id="NF003627">
    <property type="entry name" value="PRK05265.1-5"/>
    <property type="match status" value="1"/>
</dbReference>
<reference evidence="6 7" key="1">
    <citation type="submission" date="2014-10" db="EMBL/GenBank/DDBJ databases">
        <authorList>
            <person name="Seo M.-J."/>
            <person name="Seok Y.J."/>
            <person name="Cha I.-T."/>
        </authorList>
    </citation>
    <scope>NUCLEOTIDE SEQUENCE [LARGE SCALE GENOMIC DNA]</scope>
    <source>
        <strain evidence="6 7">NEU</strain>
    </source>
</reference>
<feature type="binding site" evidence="4">
    <location>
        <position position="27"/>
    </location>
    <ligand>
        <name>3-amino-2-oxopropyl phosphate</name>
        <dbReference type="ChEBI" id="CHEBI:57279"/>
    </ligand>
</feature>
<dbReference type="PANTHER" id="PTHR30456">
    <property type="entry name" value="PYRIDOXINE 5'-PHOSPHATE SYNTHASE"/>
    <property type="match status" value="1"/>
</dbReference>
<feature type="binding site" evidence="4">
    <location>
        <begin position="18"/>
        <end position="19"/>
    </location>
    <ligand>
        <name>1-deoxy-D-xylulose 5-phosphate</name>
        <dbReference type="ChEBI" id="CHEBI:57792"/>
    </ligand>
</feature>
<keyword evidence="3 4" id="KW-0664">Pyridoxine biosynthesis</keyword>
<dbReference type="InterPro" id="IPR036130">
    <property type="entry name" value="Pyridoxine-5'_phos_synth"/>
</dbReference>
<dbReference type="Proteomes" id="UP000180246">
    <property type="component" value="Unassembled WGS sequence"/>
</dbReference>
<dbReference type="PANTHER" id="PTHR30456:SF0">
    <property type="entry name" value="PYRIDOXINE 5'-PHOSPHATE SYNTHASE"/>
    <property type="match status" value="1"/>
</dbReference>
<feature type="active site" description="Proton acceptor" evidence="4">
    <location>
        <position position="79"/>
    </location>
</feature>
<dbReference type="InterPro" id="IPR013785">
    <property type="entry name" value="Aldolase_TIM"/>
</dbReference>
<comment type="caution">
    <text evidence="6">The sequence shown here is derived from an EMBL/GenBank/DDBJ whole genome shotgun (WGS) entry which is preliminary data.</text>
</comment>
<accession>A0A1S2NBM5</accession>
<evidence type="ECO:0000256" key="1">
    <source>
        <dbReference type="ARBA" id="ARBA00022490"/>
    </source>
</evidence>
<comment type="function">
    <text evidence="4">Catalyzes the complicated ring closure reaction between the two acyclic compounds 1-deoxy-D-xylulose-5-phosphate (DXP) and 3-amino-2-oxopropyl phosphate (1-amino-acetone-3-phosphate or AAP) to form pyridoxine 5'-phosphate (PNP) and inorganic phosphate.</text>
</comment>
<name>A0A1S2NBM5_9BURK</name>
<protein>
    <recommendedName>
        <fullName evidence="4 5">Pyridoxine 5'-phosphate synthase</fullName>
        <shortName evidence="4">PNP synthase</shortName>
        <ecNumber evidence="4 5">2.6.99.2</ecNumber>
    </recommendedName>
</protein>
<dbReference type="NCBIfam" id="NF003623">
    <property type="entry name" value="PRK05265.1-1"/>
    <property type="match status" value="1"/>
</dbReference>
<comment type="subunit">
    <text evidence="4">Homooctamer; tetramer of dimers.</text>
</comment>
<dbReference type="GO" id="GO:0008615">
    <property type="term" value="P:pyridoxine biosynthetic process"/>
    <property type="evidence" value="ECO:0007669"/>
    <property type="project" value="UniProtKB-UniRule"/>
</dbReference>